<dbReference type="Gene3D" id="3.90.180.10">
    <property type="entry name" value="Medium-chain alcohol dehydrogenases, catalytic domain"/>
    <property type="match status" value="1"/>
</dbReference>
<dbReference type="Pfam" id="PF08240">
    <property type="entry name" value="ADH_N"/>
    <property type="match status" value="1"/>
</dbReference>
<evidence type="ECO:0000256" key="2">
    <source>
        <dbReference type="ARBA" id="ARBA00011881"/>
    </source>
</evidence>
<dbReference type="InterPro" id="IPR020843">
    <property type="entry name" value="ER"/>
</dbReference>
<dbReference type="SMART" id="SM00829">
    <property type="entry name" value="PKS_ER"/>
    <property type="match status" value="1"/>
</dbReference>
<dbReference type="Pfam" id="PF13602">
    <property type="entry name" value="ADH_zinc_N_2"/>
    <property type="match status" value="1"/>
</dbReference>
<reference evidence="7 8" key="1">
    <citation type="submission" date="2016-04" db="EMBL/GenBank/DDBJ databases">
        <authorList>
            <person name="Chen L."/>
            <person name="Zhuang W."/>
            <person name="Wang G."/>
        </authorList>
    </citation>
    <scope>NUCLEOTIDE SEQUENCE [LARGE SCALE GENOMIC DNA]</scope>
    <source>
        <strain evidence="8">GR20</strain>
    </source>
</reference>
<sequence length="326" mass="34340">MKALVLNNFGAAPELQTVDTPVAQAGQVLIKLKGSGLNPLDIKIMAGEAKHAQTKLPAIIGVDGTGIVEAVGAGVTSFKPGDEVYGMIGGVGGNQGTQAEYIAADARLIALKPKNLSFHDAAAVPLIFTTAWEGLVDHAKVQKGQKVLVHGGAGGVGHIAVQIAKARGTEVFSTVRKPQFDLIKSYGATPIDYTETKVEDYVKEYTGGEGFDVIFDNVGGQTLDDSFTAVKNYGHVVTIIGRGTHNLAPLALRAGSYSGVFTLIPLITGKNRAHHGDIMRQATELIEAGLVKPIVSPLVFSLATAEEAYNEFKNNKEKGKVVIDIN</sequence>
<dbReference type="RefSeq" id="WP_014219946.1">
    <property type="nucleotide sequence ID" value="NZ_LWBO01000010.1"/>
</dbReference>
<comment type="caution">
    <text evidence="7">The sequence shown here is derived from an EMBL/GenBank/DDBJ whole genome shotgun (WGS) entry which is preliminary data.</text>
</comment>
<dbReference type="InterPro" id="IPR013154">
    <property type="entry name" value="ADH-like_N"/>
</dbReference>
<evidence type="ECO:0000313" key="8">
    <source>
        <dbReference type="Proteomes" id="UP000192277"/>
    </source>
</evidence>
<dbReference type="InterPro" id="IPR011032">
    <property type="entry name" value="GroES-like_sf"/>
</dbReference>
<dbReference type="EMBL" id="LWBO01000010">
    <property type="protein sequence ID" value="OQP49685.1"/>
    <property type="molecule type" value="Genomic_DNA"/>
</dbReference>
<keyword evidence="8" id="KW-1185">Reference proteome</keyword>
<proteinExistence type="predicted"/>
<comment type="subcellular location">
    <subcellularLocation>
        <location evidence="1">Cytoplasm</location>
    </subcellularLocation>
</comment>
<keyword evidence="4" id="KW-0521">NADP</keyword>
<feature type="domain" description="Enoyl reductase (ER)" evidence="6">
    <location>
        <begin position="10"/>
        <end position="323"/>
    </location>
</feature>
<dbReference type="SUPFAM" id="SSF51735">
    <property type="entry name" value="NAD(P)-binding Rossmann-fold domains"/>
    <property type="match status" value="1"/>
</dbReference>
<evidence type="ECO:0000256" key="3">
    <source>
        <dbReference type="ARBA" id="ARBA00022490"/>
    </source>
</evidence>
<organism evidence="7 8">
    <name type="scientific">Niastella koreensis</name>
    <dbReference type="NCBI Taxonomy" id="354356"/>
    <lineage>
        <taxon>Bacteria</taxon>
        <taxon>Pseudomonadati</taxon>
        <taxon>Bacteroidota</taxon>
        <taxon>Chitinophagia</taxon>
        <taxon>Chitinophagales</taxon>
        <taxon>Chitinophagaceae</taxon>
        <taxon>Niastella</taxon>
    </lineage>
</organism>
<keyword evidence="3" id="KW-0963">Cytoplasm</keyword>
<evidence type="ECO:0000313" key="7">
    <source>
        <dbReference type="EMBL" id="OQP49685.1"/>
    </source>
</evidence>
<evidence type="ECO:0000256" key="5">
    <source>
        <dbReference type="ARBA" id="ARBA00022884"/>
    </source>
</evidence>
<evidence type="ECO:0000256" key="4">
    <source>
        <dbReference type="ARBA" id="ARBA00022857"/>
    </source>
</evidence>
<dbReference type="PANTHER" id="PTHR44154:SF1">
    <property type="entry name" value="QUINONE OXIDOREDUCTASE"/>
    <property type="match status" value="1"/>
</dbReference>
<dbReference type="InterPro" id="IPR036291">
    <property type="entry name" value="NAD(P)-bd_dom_sf"/>
</dbReference>
<dbReference type="CDD" id="cd08272">
    <property type="entry name" value="MDR6"/>
    <property type="match status" value="1"/>
</dbReference>
<evidence type="ECO:0000259" key="6">
    <source>
        <dbReference type="SMART" id="SM00829"/>
    </source>
</evidence>
<dbReference type="InterPro" id="IPR051603">
    <property type="entry name" value="Zinc-ADH_QOR/CCCR"/>
</dbReference>
<keyword evidence="5" id="KW-0694">RNA-binding</keyword>
<dbReference type="SUPFAM" id="SSF50129">
    <property type="entry name" value="GroES-like"/>
    <property type="match status" value="1"/>
</dbReference>
<dbReference type="Gene3D" id="3.40.50.720">
    <property type="entry name" value="NAD(P)-binding Rossmann-like Domain"/>
    <property type="match status" value="1"/>
</dbReference>
<gene>
    <name evidence="7" type="ORF">A4D02_29150</name>
</gene>
<dbReference type="Proteomes" id="UP000192277">
    <property type="component" value="Unassembled WGS sequence"/>
</dbReference>
<evidence type="ECO:0000256" key="1">
    <source>
        <dbReference type="ARBA" id="ARBA00004496"/>
    </source>
</evidence>
<dbReference type="PANTHER" id="PTHR44154">
    <property type="entry name" value="QUINONE OXIDOREDUCTASE"/>
    <property type="match status" value="1"/>
</dbReference>
<name>A0ABX3NZ48_9BACT</name>
<dbReference type="InterPro" id="IPR002364">
    <property type="entry name" value="Quin_OxRdtase/zeta-crystal_CS"/>
</dbReference>
<comment type="subunit">
    <text evidence="2">Homotetramer.</text>
</comment>
<accession>A0ABX3NZ48</accession>
<dbReference type="PROSITE" id="PS01162">
    <property type="entry name" value="QOR_ZETA_CRYSTAL"/>
    <property type="match status" value="1"/>
</dbReference>
<protein>
    <submittedName>
        <fullName evidence="7">Quinone oxidoreductase</fullName>
    </submittedName>
</protein>